<name>A0A212FN06_DANPL</name>
<evidence type="ECO:0000256" key="1">
    <source>
        <dbReference type="SAM" id="MobiDB-lite"/>
    </source>
</evidence>
<protein>
    <submittedName>
        <fullName evidence="2">Uncharacterized protein</fullName>
    </submittedName>
</protein>
<proteinExistence type="predicted"/>
<dbReference type="EMBL" id="AGBW02007651">
    <property type="protein sequence ID" value="OWR55089.1"/>
    <property type="molecule type" value="Genomic_DNA"/>
</dbReference>
<accession>A0A212FN06</accession>
<dbReference type="Proteomes" id="UP000007151">
    <property type="component" value="Unassembled WGS sequence"/>
</dbReference>
<evidence type="ECO:0000313" key="3">
    <source>
        <dbReference type="Proteomes" id="UP000007151"/>
    </source>
</evidence>
<keyword evidence="3" id="KW-1185">Reference proteome</keyword>
<reference evidence="2 3" key="1">
    <citation type="journal article" date="2011" name="Cell">
        <title>The monarch butterfly genome yields insights into long-distance migration.</title>
        <authorList>
            <person name="Zhan S."/>
            <person name="Merlin C."/>
            <person name="Boore J.L."/>
            <person name="Reppert S.M."/>
        </authorList>
    </citation>
    <scope>NUCLEOTIDE SEQUENCE [LARGE SCALE GENOMIC DNA]</scope>
    <source>
        <strain evidence="2">F-2</strain>
    </source>
</reference>
<gene>
    <name evidence="2" type="ORF">KGM_207104</name>
</gene>
<dbReference type="KEGG" id="dpl:KGM_207104"/>
<feature type="region of interest" description="Disordered" evidence="1">
    <location>
        <begin position="52"/>
        <end position="76"/>
    </location>
</feature>
<sequence>MKIFQQTVICSIAPKALPALTVYFADSLYPGSRSPRPGAVLFLPPCTLPHPSPLAPHPSDPHSSTSTGRAPARPGERKFDIGLSYMKCIAVNRCSGFEASNKTRAAQLRAAADGRQQTAAIRIGALGRIKKSCFRAISARERSQLFTWPHMNFYEDRPGQSPSEQTSRRKGRELLEEINGRPATSKRQRGARTERQRGASVSVRSPHRAATSHTDSAQRIH</sequence>
<feature type="region of interest" description="Disordered" evidence="1">
    <location>
        <begin position="153"/>
        <end position="221"/>
    </location>
</feature>
<dbReference type="AlphaFoldDB" id="A0A212FN06"/>
<dbReference type="InParanoid" id="A0A212FN06"/>
<comment type="caution">
    <text evidence="2">The sequence shown here is derived from an EMBL/GenBank/DDBJ whole genome shotgun (WGS) entry which is preliminary data.</text>
</comment>
<evidence type="ECO:0000313" key="2">
    <source>
        <dbReference type="EMBL" id="OWR55089.1"/>
    </source>
</evidence>
<organism evidence="2 3">
    <name type="scientific">Danaus plexippus plexippus</name>
    <dbReference type="NCBI Taxonomy" id="278856"/>
    <lineage>
        <taxon>Eukaryota</taxon>
        <taxon>Metazoa</taxon>
        <taxon>Ecdysozoa</taxon>
        <taxon>Arthropoda</taxon>
        <taxon>Hexapoda</taxon>
        <taxon>Insecta</taxon>
        <taxon>Pterygota</taxon>
        <taxon>Neoptera</taxon>
        <taxon>Endopterygota</taxon>
        <taxon>Lepidoptera</taxon>
        <taxon>Glossata</taxon>
        <taxon>Ditrysia</taxon>
        <taxon>Papilionoidea</taxon>
        <taxon>Nymphalidae</taxon>
        <taxon>Danainae</taxon>
        <taxon>Danaini</taxon>
        <taxon>Danaina</taxon>
        <taxon>Danaus</taxon>
        <taxon>Danaus</taxon>
    </lineage>
</organism>